<evidence type="ECO:0000256" key="2">
    <source>
        <dbReference type="ARBA" id="ARBA00022729"/>
    </source>
</evidence>
<keyword evidence="6" id="KW-1185">Reference proteome</keyword>
<gene>
    <name evidence="5" type="ORF">DGAL_LOCUS10432</name>
</gene>
<keyword evidence="2 4" id="KW-0732">Signal</keyword>
<feature type="chain" id="PRO_5035230414" description="Membrane glycoprotein lig-1" evidence="4">
    <location>
        <begin position="27"/>
        <end position="378"/>
    </location>
</feature>
<dbReference type="Proteomes" id="UP000789390">
    <property type="component" value="Unassembled WGS sequence"/>
</dbReference>
<dbReference type="AlphaFoldDB" id="A0A8J2RVG3"/>
<sequence>MEVYKALRIATVFTFLIAGIVPNIQAECEDYSPCACGQDANGNLYVNCINVLPVDIQSAFSRTTALDIYSLVLILPEGGGNIPADLLSGKRALIIDLLGTDRDLFQLIMDPAALRSSSSYTKQLVISKCDLSLLDFDFLRGFSRLEELRLDSASNIKPIENLPPLTSLVGLAIDNSQGFEALTNFPARAFSSLNHLYFYNDELNDQAIDIILNAFVTSTSANTLATLTLSKNQITRVPSQVLSLPNILNFALNNNNISLINTGAFSLTAPNKIYLNNVSLDTIEPGAFQGDYSFAEIDLSNNNLASFDYSVFQPILVQMAGIANSTGTVYLTKNPFSCDCGLAWLIRDNPNLLKATSGGTCANSTTFEDLNPGGYLNC</sequence>
<comment type="caution">
    <text evidence="5">The sequence shown here is derived from an EMBL/GenBank/DDBJ whole genome shotgun (WGS) entry which is preliminary data.</text>
</comment>
<evidence type="ECO:0000313" key="5">
    <source>
        <dbReference type="EMBL" id="CAH0107144.1"/>
    </source>
</evidence>
<dbReference type="SUPFAM" id="SSF52058">
    <property type="entry name" value="L domain-like"/>
    <property type="match status" value="1"/>
</dbReference>
<organism evidence="5 6">
    <name type="scientific">Daphnia galeata</name>
    <dbReference type="NCBI Taxonomy" id="27404"/>
    <lineage>
        <taxon>Eukaryota</taxon>
        <taxon>Metazoa</taxon>
        <taxon>Ecdysozoa</taxon>
        <taxon>Arthropoda</taxon>
        <taxon>Crustacea</taxon>
        <taxon>Branchiopoda</taxon>
        <taxon>Diplostraca</taxon>
        <taxon>Cladocera</taxon>
        <taxon>Anomopoda</taxon>
        <taxon>Daphniidae</taxon>
        <taxon>Daphnia</taxon>
    </lineage>
</organism>
<reference evidence="5" key="1">
    <citation type="submission" date="2021-11" db="EMBL/GenBank/DDBJ databases">
        <authorList>
            <person name="Schell T."/>
        </authorList>
    </citation>
    <scope>NUCLEOTIDE SEQUENCE</scope>
    <source>
        <strain evidence="5">M5</strain>
    </source>
</reference>
<dbReference type="OrthoDB" id="6343752at2759"/>
<keyword evidence="3" id="KW-0677">Repeat</keyword>
<dbReference type="GO" id="GO:0016020">
    <property type="term" value="C:membrane"/>
    <property type="evidence" value="ECO:0007669"/>
    <property type="project" value="TreeGrafter"/>
</dbReference>
<evidence type="ECO:0008006" key="7">
    <source>
        <dbReference type="Google" id="ProtNLM"/>
    </source>
</evidence>
<keyword evidence="1" id="KW-0433">Leucine-rich repeat</keyword>
<name>A0A8J2RVG3_9CRUS</name>
<dbReference type="InterPro" id="IPR032675">
    <property type="entry name" value="LRR_dom_sf"/>
</dbReference>
<dbReference type="PANTHER" id="PTHR24364">
    <property type="entry name" value="LP06937P"/>
    <property type="match status" value="1"/>
</dbReference>
<dbReference type="InterPro" id="IPR052286">
    <property type="entry name" value="Wnt_signaling_inhibitor"/>
</dbReference>
<dbReference type="EMBL" id="CAKKLH010000257">
    <property type="protein sequence ID" value="CAH0107144.1"/>
    <property type="molecule type" value="Genomic_DNA"/>
</dbReference>
<proteinExistence type="predicted"/>
<feature type="signal peptide" evidence="4">
    <location>
        <begin position="1"/>
        <end position="26"/>
    </location>
</feature>
<evidence type="ECO:0000256" key="4">
    <source>
        <dbReference type="SAM" id="SignalP"/>
    </source>
</evidence>
<evidence type="ECO:0000256" key="3">
    <source>
        <dbReference type="ARBA" id="ARBA00022737"/>
    </source>
</evidence>
<protein>
    <recommendedName>
        <fullName evidence="7">Membrane glycoprotein lig-1</fullName>
    </recommendedName>
</protein>
<dbReference type="Gene3D" id="3.80.10.10">
    <property type="entry name" value="Ribonuclease Inhibitor"/>
    <property type="match status" value="1"/>
</dbReference>
<accession>A0A8J2RVG3</accession>
<evidence type="ECO:0000313" key="6">
    <source>
        <dbReference type="Proteomes" id="UP000789390"/>
    </source>
</evidence>
<evidence type="ECO:0000256" key="1">
    <source>
        <dbReference type="ARBA" id="ARBA00022614"/>
    </source>
</evidence>
<dbReference type="PANTHER" id="PTHR24364:SF18">
    <property type="entry name" value="LP06937P"/>
    <property type="match status" value="1"/>
</dbReference>